<dbReference type="Proteomes" id="UP000695022">
    <property type="component" value="Unplaced"/>
</dbReference>
<gene>
    <name evidence="3" type="primary">LOC106818763</name>
</gene>
<feature type="region of interest" description="Disordered" evidence="1">
    <location>
        <begin position="228"/>
        <end position="291"/>
    </location>
</feature>
<reference evidence="3" key="1">
    <citation type="submission" date="2025-08" db="UniProtKB">
        <authorList>
            <consortium name="RefSeq"/>
        </authorList>
    </citation>
    <scope>IDENTIFICATION</scope>
</reference>
<evidence type="ECO:0000313" key="2">
    <source>
        <dbReference type="Proteomes" id="UP000695022"/>
    </source>
</evidence>
<name>A0ABM1F3A1_PRICU</name>
<feature type="compositionally biased region" description="Basic residues" evidence="1">
    <location>
        <begin position="13"/>
        <end position="27"/>
    </location>
</feature>
<protein>
    <submittedName>
        <fullName evidence="3">Keratin, type II cytoskeletal 1-like</fullName>
    </submittedName>
</protein>
<evidence type="ECO:0000256" key="1">
    <source>
        <dbReference type="SAM" id="MobiDB-lite"/>
    </source>
</evidence>
<feature type="region of interest" description="Disordered" evidence="1">
    <location>
        <begin position="118"/>
        <end position="159"/>
    </location>
</feature>
<feature type="compositionally biased region" description="Polar residues" evidence="1">
    <location>
        <begin position="272"/>
        <end position="285"/>
    </location>
</feature>
<organism evidence="2 3">
    <name type="scientific">Priapulus caudatus</name>
    <name type="common">Priapulid worm</name>
    <dbReference type="NCBI Taxonomy" id="37621"/>
    <lineage>
        <taxon>Eukaryota</taxon>
        <taxon>Metazoa</taxon>
        <taxon>Ecdysozoa</taxon>
        <taxon>Scalidophora</taxon>
        <taxon>Priapulida</taxon>
        <taxon>Priapulimorpha</taxon>
        <taxon>Priapulimorphida</taxon>
        <taxon>Priapulidae</taxon>
        <taxon>Priapulus</taxon>
    </lineage>
</organism>
<sequence>GGGDGVRGFSSALHRRRGRSGRRRRGGRTVVPQRSGDQEEFGGRKRSNAGGFGMSWWAVIAVSGGMVNIRRWSFGETAILSRCSSSRHLAGAGFGGQIKMKFTIAVLLVGLVSVRAHDSGQKHTHTEGSYRSSSGNGNGNYHSRGEGEVGGGSYQSGGGQIGGGQIGGGSFQVGGRSLGGGSLGGGSFQVGGGSLGGGSLGGGSFQVGGGSLGGGSFQVGGGSVGGGSFGGGSVGRGQQQVTGGPEFFTTTRYGPIASGGLRGSGDRSSSLTFSRTGTATGSLFSRDTTDATETAKKTRGYEYKYREGHEYTQPKTLYNYDIEEPVWGFADVDVVYRGEGGGAGGAIGGGSIGGGSSGGGAIGGGSIGGGSSGGGAIGGGSIGDGQQVVSGDRTSGGHGGHSYREGHEYTQPRTLYNYDIEEPVWGFADSDVVYRREGWRGR</sequence>
<evidence type="ECO:0000313" key="3">
    <source>
        <dbReference type="RefSeq" id="XP_014678922.1"/>
    </source>
</evidence>
<dbReference type="GeneID" id="106818763"/>
<feature type="compositionally biased region" description="Gly residues" evidence="1">
    <location>
        <begin position="148"/>
        <end position="159"/>
    </location>
</feature>
<accession>A0ABM1F3A1</accession>
<feature type="region of interest" description="Disordered" evidence="1">
    <location>
        <begin position="1"/>
        <end position="46"/>
    </location>
</feature>
<keyword evidence="2" id="KW-1185">Reference proteome</keyword>
<dbReference type="RefSeq" id="XP_014678922.1">
    <property type="nucleotide sequence ID" value="XM_014823436.1"/>
</dbReference>
<feature type="compositionally biased region" description="Low complexity" evidence="1">
    <location>
        <begin position="129"/>
        <end position="142"/>
    </location>
</feature>
<feature type="compositionally biased region" description="Basic and acidic residues" evidence="1">
    <location>
        <begin position="118"/>
        <end position="128"/>
    </location>
</feature>
<feature type="region of interest" description="Disordered" evidence="1">
    <location>
        <begin position="375"/>
        <end position="408"/>
    </location>
</feature>
<feature type="non-terminal residue" evidence="3">
    <location>
        <position position="1"/>
    </location>
</feature>
<proteinExistence type="predicted"/>